<dbReference type="InterPro" id="IPR001478">
    <property type="entry name" value="PDZ"/>
</dbReference>
<reference evidence="6 7" key="1">
    <citation type="submission" date="2019-02" db="EMBL/GenBank/DDBJ databases">
        <title>Deep-cultivation of Planctomycetes and their phenomic and genomic characterization uncovers novel biology.</title>
        <authorList>
            <person name="Wiegand S."/>
            <person name="Jogler M."/>
            <person name="Boedeker C."/>
            <person name="Pinto D."/>
            <person name="Vollmers J."/>
            <person name="Rivas-Marin E."/>
            <person name="Kohn T."/>
            <person name="Peeters S.H."/>
            <person name="Heuer A."/>
            <person name="Rast P."/>
            <person name="Oberbeckmann S."/>
            <person name="Bunk B."/>
            <person name="Jeske O."/>
            <person name="Meyerdierks A."/>
            <person name="Storesund J.E."/>
            <person name="Kallscheuer N."/>
            <person name="Luecker S."/>
            <person name="Lage O.M."/>
            <person name="Pohl T."/>
            <person name="Merkel B.J."/>
            <person name="Hornburger P."/>
            <person name="Mueller R.-W."/>
            <person name="Bruemmer F."/>
            <person name="Labrenz M."/>
            <person name="Spormann A.M."/>
            <person name="Op Den Camp H."/>
            <person name="Overmann J."/>
            <person name="Amann R."/>
            <person name="Jetten M.S.M."/>
            <person name="Mascher T."/>
            <person name="Medema M.H."/>
            <person name="Devos D.P."/>
            <person name="Kaster A.-K."/>
            <person name="Ovreas L."/>
            <person name="Rohde M."/>
            <person name="Galperin M.Y."/>
            <person name="Jogler C."/>
        </authorList>
    </citation>
    <scope>NUCLEOTIDE SEQUENCE [LARGE SCALE GENOMIC DNA]</scope>
    <source>
        <strain evidence="6 7">KOR34</strain>
    </source>
</reference>
<evidence type="ECO:0000256" key="4">
    <source>
        <dbReference type="SAM" id="MobiDB-lite"/>
    </source>
</evidence>
<dbReference type="Gene3D" id="2.30.42.10">
    <property type="match status" value="1"/>
</dbReference>
<proteinExistence type="inferred from homology"/>
<name>A0A5C5VF58_9BACT</name>
<evidence type="ECO:0000259" key="5">
    <source>
        <dbReference type="SMART" id="SM00228"/>
    </source>
</evidence>
<feature type="region of interest" description="Disordered" evidence="4">
    <location>
        <begin position="1"/>
        <end position="25"/>
    </location>
</feature>
<dbReference type="OrthoDB" id="248175at2"/>
<dbReference type="InterPro" id="IPR036034">
    <property type="entry name" value="PDZ_sf"/>
</dbReference>
<dbReference type="Pfam" id="PF13180">
    <property type="entry name" value="PDZ_2"/>
    <property type="match status" value="1"/>
</dbReference>
<dbReference type="Gene3D" id="2.40.10.120">
    <property type="match status" value="1"/>
</dbReference>
<keyword evidence="3 6" id="KW-0378">Hydrolase</keyword>
<feature type="compositionally biased region" description="Low complexity" evidence="4">
    <location>
        <begin position="9"/>
        <end position="25"/>
    </location>
</feature>
<dbReference type="InterPro" id="IPR009003">
    <property type="entry name" value="Peptidase_S1_PA"/>
</dbReference>
<evidence type="ECO:0000256" key="2">
    <source>
        <dbReference type="ARBA" id="ARBA00022670"/>
    </source>
</evidence>
<comment type="similarity">
    <text evidence="1">Belongs to the peptidase S1C family.</text>
</comment>
<dbReference type="PRINTS" id="PR00834">
    <property type="entry name" value="PROTEASES2C"/>
</dbReference>
<evidence type="ECO:0000256" key="1">
    <source>
        <dbReference type="ARBA" id="ARBA00010541"/>
    </source>
</evidence>
<accession>A0A5C5VF58</accession>
<dbReference type="EC" id="3.4.21.107" evidence="6"/>
<protein>
    <submittedName>
        <fullName evidence="6">Putative periplasmic serine endoprotease DegP-like</fullName>
        <ecNumber evidence="6">3.4.21.107</ecNumber>
    </submittedName>
</protein>
<dbReference type="Pfam" id="PF13365">
    <property type="entry name" value="Trypsin_2"/>
    <property type="match status" value="1"/>
</dbReference>
<dbReference type="EMBL" id="SIHJ01000001">
    <property type="protein sequence ID" value="TWT36332.1"/>
    <property type="molecule type" value="Genomic_DNA"/>
</dbReference>
<evidence type="ECO:0000256" key="3">
    <source>
        <dbReference type="ARBA" id="ARBA00022801"/>
    </source>
</evidence>
<dbReference type="PANTHER" id="PTHR22939">
    <property type="entry name" value="SERINE PROTEASE FAMILY S1C HTRA-RELATED"/>
    <property type="match status" value="1"/>
</dbReference>
<gene>
    <name evidence="6" type="primary">degP1</name>
    <name evidence="6" type="ORF">KOR34_12370</name>
</gene>
<dbReference type="RefSeq" id="WP_146563153.1">
    <property type="nucleotide sequence ID" value="NZ_SIHJ01000001.1"/>
</dbReference>
<keyword evidence="2 6" id="KW-0645">Protease</keyword>
<dbReference type="SUPFAM" id="SSF50494">
    <property type="entry name" value="Trypsin-like serine proteases"/>
    <property type="match status" value="1"/>
</dbReference>
<feature type="domain" description="PDZ" evidence="5">
    <location>
        <begin position="311"/>
        <end position="393"/>
    </location>
</feature>
<dbReference type="PANTHER" id="PTHR22939:SF129">
    <property type="entry name" value="SERINE PROTEASE HTRA2, MITOCHONDRIAL"/>
    <property type="match status" value="1"/>
</dbReference>
<dbReference type="GO" id="GO:0006508">
    <property type="term" value="P:proteolysis"/>
    <property type="evidence" value="ECO:0007669"/>
    <property type="project" value="UniProtKB-KW"/>
</dbReference>
<dbReference type="Proteomes" id="UP000316714">
    <property type="component" value="Unassembled WGS sequence"/>
</dbReference>
<dbReference type="InterPro" id="IPR001940">
    <property type="entry name" value="Peptidase_S1C"/>
</dbReference>
<keyword evidence="7" id="KW-1185">Reference proteome</keyword>
<evidence type="ECO:0000313" key="6">
    <source>
        <dbReference type="EMBL" id="TWT36332.1"/>
    </source>
</evidence>
<evidence type="ECO:0000313" key="7">
    <source>
        <dbReference type="Proteomes" id="UP000316714"/>
    </source>
</evidence>
<organism evidence="6 7">
    <name type="scientific">Posidoniimonas corsicana</name>
    <dbReference type="NCBI Taxonomy" id="1938618"/>
    <lineage>
        <taxon>Bacteria</taxon>
        <taxon>Pseudomonadati</taxon>
        <taxon>Planctomycetota</taxon>
        <taxon>Planctomycetia</taxon>
        <taxon>Pirellulales</taxon>
        <taxon>Lacipirellulaceae</taxon>
        <taxon>Posidoniimonas</taxon>
    </lineage>
</organism>
<dbReference type="AlphaFoldDB" id="A0A5C5VF58"/>
<dbReference type="SMART" id="SM00228">
    <property type="entry name" value="PDZ"/>
    <property type="match status" value="1"/>
</dbReference>
<dbReference type="SUPFAM" id="SSF50156">
    <property type="entry name" value="PDZ domain-like"/>
    <property type="match status" value="1"/>
</dbReference>
<comment type="caution">
    <text evidence="6">The sequence shown here is derived from an EMBL/GenBank/DDBJ whole genome shotgun (WGS) entry which is preliminary data.</text>
</comment>
<dbReference type="GO" id="GO:0004252">
    <property type="term" value="F:serine-type endopeptidase activity"/>
    <property type="evidence" value="ECO:0007669"/>
    <property type="project" value="InterPro"/>
</dbReference>
<sequence length="420" mass="45491">MSHTPPEEAPLASSADPAAPSAAEPVADLDRQMFDKPNLQLRDPDPYAFANRIWRLTLVFVVLSAVAAGPYLWGQFQYSGRYNTLIAEHDAADEILGDLRPRLEDFALASRMVAKKVGPSVVNIYRPHFRGTDGQGSGVIMDEEGYILTNFHVVEDAKGLRVQLDDGRDVEAAVFGFDRATDLAVLKINADNLVAASWGDSDLLDLGDLVWAMGSPFGLSRSITFGIVSAKHRSSSSGIVTASVYQEYLQTDVAVNPGNSGGPLVDLEGRVVGINTAILGPTYQGVSFAIPSALAREKYEQLRDKGYIERGYLGVQPSTVPERVRRELALDQGKGVLIADVVADGPAGIAGIRRRDVILRWNDHEATDPTVLSRTIANTEIGSTATVLVKRKERGEVVEKRLNVEVGLKPYAEEAPAQLD</sequence>